<evidence type="ECO:0000313" key="5">
    <source>
        <dbReference type="Proteomes" id="UP000242520"/>
    </source>
</evidence>
<dbReference type="EMBL" id="FQXH01000023">
    <property type="protein sequence ID" value="SHH41211.1"/>
    <property type="molecule type" value="Genomic_DNA"/>
</dbReference>
<dbReference type="InterPro" id="IPR036869">
    <property type="entry name" value="J_dom_sf"/>
</dbReference>
<dbReference type="GO" id="GO:0006260">
    <property type="term" value="P:DNA replication"/>
    <property type="evidence" value="ECO:0007669"/>
    <property type="project" value="UniProtKB-KW"/>
</dbReference>
<evidence type="ECO:0000256" key="1">
    <source>
        <dbReference type="ARBA" id="ARBA00022705"/>
    </source>
</evidence>
<dbReference type="InterPro" id="IPR011990">
    <property type="entry name" value="TPR-like_helical_dom_sf"/>
</dbReference>
<gene>
    <name evidence="4" type="ORF">SAMN02744040_01882</name>
</gene>
<dbReference type="PROSITE" id="PS50076">
    <property type="entry name" value="DNAJ_2"/>
    <property type="match status" value="1"/>
</dbReference>
<evidence type="ECO:0000313" key="4">
    <source>
        <dbReference type="EMBL" id="SHH41211.1"/>
    </source>
</evidence>
<dbReference type="InterPro" id="IPR050817">
    <property type="entry name" value="DjlA_DnaK_co-chaperone"/>
</dbReference>
<dbReference type="PRINTS" id="PR00625">
    <property type="entry name" value="JDOMAIN"/>
</dbReference>
<protein>
    <submittedName>
        <fullName evidence="4">DnaJ domain-containing protein</fullName>
    </submittedName>
</protein>
<dbReference type="InterPro" id="IPR019734">
    <property type="entry name" value="TPR_rpt"/>
</dbReference>
<proteinExistence type="predicted"/>
<dbReference type="OrthoDB" id="9779889at2"/>
<dbReference type="AlphaFoldDB" id="A0A1M5SRQ6"/>
<evidence type="ECO:0000256" key="2">
    <source>
        <dbReference type="PROSITE-ProRule" id="PRU00339"/>
    </source>
</evidence>
<dbReference type="Gene3D" id="1.10.287.110">
    <property type="entry name" value="DnaJ domain"/>
    <property type="match status" value="1"/>
</dbReference>
<dbReference type="InterPro" id="IPR001623">
    <property type="entry name" value="DnaJ_domain"/>
</dbReference>
<organism evidence="4 5">
    <name type="scientific">Tepidibacter thalassicus DSM 15285</name>
    <dbReference type="NCBI Taxonomy" id="1123350"/>
    <lineage>
        <taxon>Bacteria</taxon>
        <taxon>Bacillati</taxon>
        <taxon>Bacillota</taxon>
        <taxon>Clostridia</taxon>
        <taxon>Peptostreptococcales</taxon>
        <taxon>Peptostreptococcaceae</taxon>
        <taxon>Tepidibacter</taxon>
    </lineage>
</organism>
<dbReference type="SUPFAM" id="SSF48452">
    <property type="entry name" value="TPR-like"/>
    <property type="match status" value="1"/>
</dbReference>
<dbReference type="PROSITE" id="PS50005">
    <property type="entry name" value="TPR"/>
    <property type="match status" value="1"/>
</dbReference>
<keyword evidence="5" id="KW-1185">Reference proteome</keyword>
<dbReference type="Pfam" id="PF00226">
    <property type="entry name" value="DnaJ"/>
    <property type="match status" value="1"/>
</dbReference>
<dbReference type="RefSeq" id="WP_072725842.1">
    <property type="nucleotide sequence ID" value="NZ_FQXH01000023.1"/>
</dbReference>
<dbReference type="CDD" id="cd06257">
    <property type="entry name" value="DnaJ"/>
    <property type="match status" value="1"/>
</dbReference>
<dbReference type="STRING" id="1123350.SAMN02744040_01882"/>
<dbReference type="Proteomes" id="UP000242520">
    <property type="component" value="Unassembled WGS sequence"/>
</dbReference>
<dbReference type="SUPFAM" id="SSF46565">
    <property type="entry name" value="Chaperone J-domain"/>
    <property type="match status" value="1"/>
</dbReference>
<keyword evidence="1" id="KW-0235">DNA replication</keyword>
<dbReference type="SMART" id="SM00271">
    <property type="entry name" value="DnaJ"/>
    <property type="match status" value="1"/>
</dbReference>
<name>A0A1M5SRQ6_9FIRM</name>
<sequence>MKNPYEVLGIRKGASKEEVKRAYKNLAKKYHPDRYLDNPLSHLAEEKFKEINEAYETIMKEFENTHYSNYSDYNQNDFSKVREYINRGDFNTARNILSSMNVRNSEWYYLMGITFMRLGFYNQGYDFIKKAHFMEPNNFEYKTTYENIVNRQRAYSSKTYEYNRESDMCDICVKLYCADCCCECLGGDLISCC</sequence>
<reference evidence="5" key="1">
    <citation type="submission" date="2016-11" db="EMBL/GenBank/DDBJ databases">
        <authorList>
            <person name="Varghese N."/>
            <person name="Submissions S."/>
        </authorList>
    </citation>
    <scope>NUCLEOTIDE SEQUENCE [LARGE SCALE GENOMIC DNA]</scope>
    <source>
        <strain evidence="5">DSM 15285</strain>
    </source>
</reference>
<feature type="domain" description="J" evidence="3">
    <location>
        <begin position="3"/>
        <end position="71"/>
    </location>
</feature>
<dbReference type="PANTHER" id="PTHR24074">
    <property type="entry name" value="CO-CHAPERONE PROTEIN DJLA"/>
    <property type="match status" value="1"/>
</dbReference>
<keyword evidence="2" id="KW-0802">TPR repeat</keyword>
<evidence type="ECO:0000259" key="3">
    <source>
        <dbReference type="PROSITE" id="PS50076"/>
    </source>
</evidence>
<feature type="repeat" description="TPR" evidence="2">
    <location>
        <begin position="105"/>
        <end position="138"/>
    </location>
</feature>
<accession>A0A1M5SRQ6</accession>